<feature type="domain" description="Fatty acid desaturase" evidence="15">
    <location>
        <begin position="123"/>
        <end position="327"/>
    </location>
</feature>
<evidence type="ECO:0000256" key="1">
    <source>
        <dbReference type="ARBA" id="ARBA00004141"/>
    </source>
</evidence>
<evidence type="ECO:0000256" key="9">
    <source>
        <dbReference type="ARBA" id="ARBA00023004"/>
    </source>
</evidence>
<comment type="cofactor">
    <cofactor evidence="13">
        <name>Fe(2+)</name>
        <dbReference type="ChEBI" id="CHEBI:29033"/>
    </cofactor>
</comment>
<proteinExistence type="inferred from homology"/>
<dbReference type="PRINTS" id="PR00075">
    <property type="entry name" value="FACDDSATRASE"/>
</dbReference>
<evidence type="ECO:0000256" key="2">
    <source>
        <dbReference type="ARBA" id="ARBA00005189"/>
    </source>
</evidence>
<dbReference type="Pfam" id="PF00487">
    <property type="entry name" value="FA_desaturase"/>
    <property type="match status" value="1"/>
</dbReference>
<keyword evidence="5 13" id="KW-0812">Transmembrane</keyword>
<feature type="transmembrane region" description="Helical" evidence="14">
    <location>
        <begin position="235"/>
        <end position="256"/>
    </location>
</feature>
<comment type="subcellular location">
    <subcellularLocation>
        <location evidence="1">Membrane</location>
        <topology evidence="1">Multi-pass membrane protein</topology>
    </subcellularLocation>
</comment>
<keyword evidence="4 13" id="KW-0444">Lipid biosynthesis</keyword>
<dbReference type="GO" id="GO:0042761">
    <property type="term" value="P:very long-chain fatty acid biosynthetic process"/>
    <property type="evidence" value="ECO:0007669"/>
    <property type="project" value="TreeGrafter"/>
</dbReference>
<evidence type="ECO:0000259" key="15">
    <source>
        <dbReference type="Pfam" id="PF00487"/>
    </source>
</evidence>
<name>A0A4Y1RPT7_PRUDU</name>
<dbReference type="InterPro" id="IPR005804">
    <property type="entry name" value="FA_desaturase_dom"/>
</dbReference>
<keyword evidence="7 14" id="KW-1133">Transmembrane helix</keyword>
<dbReference type="AlphaFoldDB" id="A0A4Y1RPT7"/>
<dbReference type="EMBL" id="AP019302">
    <property type="protein sequence ID" value="BBH06361.1"/>
    <property type="molecule type" value="Genomic_DNA"/>
</dbReference>
<evidence type="ECO:0000256" key="14">
    <source>
        <dbReference type="SAM" id="Phobius"/>
    </source>
</evidence>
<feature type="transmembrane region" description="Helical" evidence="14">
    <location>
        <begin position="262"/>
        <end position="281"/>
    </location>
</feature>
<keyword evidence="6" id="KW-0276">Fatty acid metabolism</keyword>
<comment type="similarity">
    <text evidence="3 13">Belongs to the fatty acid desaturase type 1 family.</text>
</comment>
<evidence type="ECO:0000313" key="16">
    <source>
        <dbReference type="EMBL" id="BBH06361.1"/>
    </source>
</evidence>
<evidence type="ECO:0000256" key="6">
    <source>
        <dbReference type="ARBA" id="ARBA00022832"/>
    </source>
</evidence>
<keyword evidence="12 13" id="KW-0275">Fatty acid biosynthesis</keyword>
<sequence>MQGNRSLCKLQPSTYSFSTISFPVAPQSPFISGNCCNIIFEIIFLQRIFGDVANAIAPANTCKKALLILFMKRLVDYHSTKTWVVKSRVEFLGREWNFVDIGTIVFLSTLHVLVLLAPFHFNWRAFWLAVALYYLTGLGVTLSYHRQLSHRSFKLPKWLEYFFAYCGVLSVQGSPIEWASTHRNHHQFTDTWDDPHSPIKGLWFSHIGWLFDYRSRFGSYEGRLKNVDDLKRQKFYRFLHVTYPLHSIAFGVLLYALGGMPFLTWGLGVRAALFAHATFALNSICHRWGKKVWDTGDMVFGLLTHGEGWHNNHHAFQYSARHGFEWWEVDVTWYVIRFLEIVGLATDVKLPSETQKKRKALSNKLNEEKLETQVNNTNLETEAKNE</sequence>
<evidence type="ECO:0000256" key="13">
    <source>
        <dbReference type="RuleBase" id="RU000581"/>
    </source>
</evidence>
<comment type="pathway">
    <text evidence="2">Lipid metabolism.</text>
</comment>
<keyword evidence="8 13" id="KW-0560">Oxidoreductase</keyword>
<gene>
    <name evidence="16" type="ORF">Prudu_017999</name>
</gene>
<dbReference type="PANTHER" id="PTHR11351:SF31">
    <property type="entry name" value="DESATURASE 1, ISOFORM A-RELATED"/>
    <property type="match status" value="1"/>
</dbReference>
<keyword evidence="9" id="KW-0408">Iron</keyword>
<evidence type="ECO:0000256" key="8">
    <source>
        <dbReference type="ARBA" id="ARBA00023002"/>
    </source>
</evidence>
<keyword evidence="11 14" id="KW-0472">Membrane</keyword>
<evidence type="ECO:0000256" key="12">
    <source>
        <dbReference type="ARBA" id="ARBA00023160"/>
    </source>
</evidence>
<evidence type="ECO:0000256" key="7">
    <source>
        <dbReference type="ARBA" id="ARBA00022989"/>
    </source>
</evidence>
<evidence type="ECO:0000256" key="10">
    <source>
        <dbReference type="ARBA" id="ARBA00023098"/>
    </source>
</evidence>
<dbReference type="PANTHER" id="PTHR11351">
    <property type="entry name" value="ACYL-COA DESATURASE"/>
    <property type="match status" value="1"/>
</dbReference>
<evidence type="ECO:0000256" key="4">
    <source>
        <dbReference type="ARBA" id="ARBA00022516"/>
    </source>
</evidence>
<evidence type="ECO:0000256" key="11">
    <source>
        <dbReference type="ARBA" id="ARBA00023136"/>
    </source>
</evidence>
<dbReference type="GO" id="GO:0016717">
    <property type="term" value="F:oxidoreductase activity, acting on paired donors, with oxidation of a pair of donors resulting in the reduction of molecular oxygen to two molecules of water"/>
    <property type="evidence" value="ECO:0007669"/>
    <property type="project" value="InterPro"/>
</dbReference>
<protein>
    <submittedName>
        <fullName evidence="16">Fatty acid desaturase 5</fullName>
    </submittedName>
</protein>
<organism evidence="16">
    <name type="scientific">Prunus dulcis</name>
    <name type="common">Almond</name>
    <name type="synonym">Amygdalus dulcis</name>
    <dbReference type="NCBI Taxonomy" id="3755"/>
    <lineage>
        <taxon>Eukaryota</taxon>
        <taxon>Viridiplantae</taxon>
        <taxon>Streptophyta</taxon>
        <taxon>Embryophyta</taxon>
        <taxon>Tracheophyta</taxon>
        <taxon>Spermatophyta</taxon>
        <taxon>Magnoliopsida</taxon>
        <taxon>eudicotyledons</taxon>
        <taxon>Gunneridae</taxon>
        <taxon>Pentapetalae</taxon>
        <taxon>rosids</taxon>
        <taxon>fabids</taxon>
        <taxon>Rosales</taxon>
        <taxon>Rosaceae</taxon>
        <taxon>Amygdaloideae</taxon>
        <taxon>Amygdaleae</taxon>
        <taxon>Prunus</taxon>
    </lineage>
</organism>
<comment type="domain">
    <text evidence="13">The histidine box domains are involved in binding the catalytic metal ions.</text>
</comment>
<dbReference type="GO" id="GO:0005789">
    <property type="term" value="C:endoplasmic reticulum membrane"/>
    <property type="evidence" value="ECO:0007669"/>
    <property type="project" value="TreeGrafter"/>
</dbReference>
<feature type="transmembrane region" description="Helical" evidence="14">
    <location>
        <begin position="125"/>
        <end position="144"/>
    </location>
</feature>
<accession>A0A4Y1RPT7</accession>
<keyword evidence="10" id="KW-0443">Lipid metabolism</keyword>
<feature type="transmembrane region" description="Helical" evidence="14">
    <location>
        <begin position="96"/>
        <end position="119"/>
    </location>
</feature>
<evidence type="ECO:0000256" key="5">
    <source>
        <dbReference type="ARBA" id="ARBA00022692"/>
    </source>
</evidence>
<dbReference type="CDD" id="cd03505">
    <property type="entry name" value="Delta9-FADS-like"/>
    <property type="match status" value="1"/>
</dbReference>
<reference evidence="16" key="1">
    <citation type="journal article" date="2019" name="Science">
        <title>Mutation of a bHLH transcription factor allowed almond domestication.</title>
        <authorList>
            <person name="Sanchez-Perez R."/>
            <person name="Pavan S."/>
            <person name="Mazzeo R."/>
            <person name="Moldovan C."/>
            <person name="Aiese Cigliano R."/>
            <person name="Del Cueto J."/>
            <person name="Ricciardi F."/>
            <person name="Lotti C."/>
            <person name="Ricciardi L."/>
            <person name="Dicenta F."/>
            <person name="Lopez-Marques R.L."/>
            <person name="Lindberg Moller B."/>
        </authorList>
    </citation>
    <scope>NUCLEOTIDE SEQUENCE</scope>
</reference>
<evidence type="ECO:0000256" key="3">
    <source>
        <dbReference type="ARBA" id="ARBA00009295"/>
    </source>
</evidence>
<dbReference type="InterPro" id="IPR015876">
    <property type="entry name" value="Acyl-CoA_DS"/>
</dbReference>